<proteinExistence type="predicted"/>
<dbReference type="RefSeq" id="WP_141198022.1">
    <property type="nucleotide sequence ID" value="NZ_CP041186.1"/>
</dbReference>
<accession>A0A4Y6PT93</accession>
<dbReference type="Gene3D" id="2.40.160.10">
    <property type="entry name" value="Porin"/>
    <property type="match status" value="1"/>
</dbReference>
<sequence>MASENAEEEHAVVTEGPWKLELEGYGELQFSWLDFGPNQNREGGSRDDSRLVFEQTRFVLELEGEMPYEIEFGAEIEFEHGGTGAALELEYEEFGEYEQEVEKGGEVVVEELYLAKSFADDAFWVRAGRFYVAMGLLSELYEPTEYLAAGRPESEQTVIPGVWDELGLEVGSQLGPVELTAQVVNGLDSTGFSSQFWVASGHQRRFELVRATDLAGIGRVDVTPLDGVMFGVSVYYGGTSRNRPKPDFAEQCPDGDLQREVAPCGYVSAPLLLVDAHAAIERGPVRARAMALWGKLEKADVISEKNRNLSNNLEVLRTPVAEQAFASWAELGVDVADFTALNPRHRIEPYVRYEYYDTMFDTREDLFDNPRFEKTLYAAGIGYALDEAVTAKLDWTHRSFGSDRLNSENRVRLGLGFVY</sequence>
<evidence type="ECO:0000313" key="1">
    <source>
        <dbReference type="EMBL" id="QDG51542.1"/>
    </source>
</evidence>
<dbReference type="SUPFAM" id="SSF56935">
    <property type="entry name" value="Porins"/>
    <property type="match status" value="1"/>
</dbReference>
<keyword evidence="2" id="KW-1185">Reference proteome</keyword>
<accession>A0A5B8Y8P8</accession>
<protein>
    <recommendedName>
        <fullName evidence="3">Autotransporter outer membrane beta-barrel domain-containing protein</fullName>
    </recommendedName>
</protein>
<dbReference type="InterPro" id="IPR023614">
    <property type="entry name" value="Porin_dom_sf"/>
</dbReference>
<evidence type="ECO:0008006" key="3">
    <source>
        <dbReference type="Google" id="ProtNLM"/>
    </source>
</evidence>
<organism evidence="1 2">
    <name type="scientific">Persicimonas caeni</name>
    <dbReference type="NCBI Taxonomy" id="2292766"/>
    <lineage>
        <taxon>Bacteria</taxon>
        <taxon>Deltaproteobacteria</taxon>
        <taxon>Bradymonadales</taxon>
        <taxon>Bradymonadaceae</taxon>
        <taxon>Persicimonas</taxon>
    </lineage>
</organism>
<dbReference type="EMBL" id="CP041186">
    <property type="protein sequence ID" value="QDG51542.1"/>
    <property type="molecule type" value="Genomic_DNA"/>
</dbReference>
<dbReference type="AlphaFoldDB" id="A0A4Y6PT93"/>
<evidence type="ECO:0000313" key="2">
    <source>
        <dbReference type="Proteomes" id="UP000315995"/>
    </source>
</evidence>
<dbReference type="OrthoDB" id="9768080at2"/>
<dbReference type="Proteomes" id="UP000315995">
    <property type="component" value="Chromosome"/>
</dbReference>
<name>A0A4Y6PT93_PERCE</name>
<gene>
    <name evidence="1" type="ORF">FIV42_12535</name>
</gene>
<reference evidence="1 2" key="1">
    <citation type="submission" date="2019-06" db="EMBL/GenBank/DDBJ databases">
        <title>Persicimonas caeni gen. nov., sp. nov., a predatory bacterium isolated from solar saltern.</title>
        <authorList>
            <person name="Wang S."/>
        </authorList>
    </citation>
    <scope>NUCLEOTIDE SEQUENCE [LARGE SCALE GENOMIC DNA]</scope>
    <source>
        <strain evidence="1 2">YN101</strain>
    </source>
</reference>